<comment type="caution">
    <text evidence="8">The sequence shown here is derived from an EMBL/GenBank/DDBJ whole genome shotgun (WGS) entry which is preliminary data.</text>
</comment>
<evidence type="ECO:0000259" key="7">
    <source>
        <dbReference type="Pfam" id="PF04542"/>
    </source>
</evidence>
<dbReference type="SUPFAM" id="SSF88659">
    <property type="entry name" value="Sigma3 and sigma4 domains of RNA polymerase sigma factors"/>
    <property type="match status" value="1"/>
</dbReference>
<feature type="region of interest" description="Disordered" evidence="6">
    <location>
        <begin position="238"/>
        <end position="265"/>
    </location>
</feature>
<evidence type="ECO:0000313" key="8">
    <source>
        <dbReference type="EMBL" id="GAF81125.1"/>
    </source>
</evidence>
<organism evidence="8">
    <name type="scientific">marine sediment metagenome</name>
    <dbReference type="NCBI Taxonomy" id="412755"/>
    <lineage>
        <taxon>unclassified sequences</taxon>
        <taxon>metagenomes</taxon>
        <taxon>ecological metagenomes</taxon>
    </lineage>
</organism>
<reference evidence="8" key="1">
    <citation type="journal article" date="2014" name="Front. Microbiol.">
        <title>High frequency of phylogenetically diverse reductive dehalogenase-homologous genes in deep subseafloor sedimentary metagenomes.</title>
        <authorList>
            <person name="Kawai M."/>
            <person name="Futagami T."/>
            <person name="Toyoda A."/>
            <person name="Takaki Y."/>
            <person name="Nishi S."/>
            <person name="Hori S."/>
            <person name="Arai W."/>
            <person name="Tsubouchi T."/>
            <person name="Morono Y."/>
            <person name="Uchiyama I."/>
            <person name="Ito T."/>
            <person name="Fujiyama A."/>
            <person name="Inagaki F."/>
            <person name="Takami H."/>
        </authorList>
    </citation>
    <scope>NUCLEOTIDE SEQUENCE</scope>
    <source>
        <strain evidence="8">Expedition CK06-06</strain>
    </source>
</reference>
<evidence type="ECO:0000256" key="1">
    <source>
        <dbReference type="ARBA" id="ARBA00010641"/>
    </source>
</evidence>
<evidence type="ECO:0000256" key="5">
    <source>
        <dbReference type="ARBA" id="ARBA00023163"/>
    </source>
</evidence>
<dbReference type="PANTHER" id="PTHR43133:SF8">
    <property type="entry name" value="RNA POLYMERASE SIGMA FACTOR HI_1459-RELATED"/>
    <property type="match status" value="1"/>
</dbReference>
<feature type="compositionally biased region" description="Polar residues" evidence="6">
    <location>
        <begin position="251"/>
        <end position="265"/>
    </location>
</feature>
<dbReference type="InterPro" id="IPR013324">
    <property type="entry name" value="RNA_pol_sigma_r3/r4-like"/>
</dbReference>
<dbReference type="InterPro" id="IPR036388">
    <property type="entry name" value="WH-like_DNA-bd_sf"/>
</dbReference>
<dbReference type="InterPro" id="IPR007627">
    <property type="entry name" value="RNA_pol_sigma70_r2"/>
</dbReference>
<dbReference type="SUPFAM" id="SSF88946">
    <property type="entry name" value="Sigma2 domain of RNA polymerase sigma factors"/>
    <property type="match status" value="1"/>
</dbReference>
<dbReference type="Pfam" id="PF04542">
    <property type="entry name" value="Sigma70_r2"/>
    <property type="match status" value="1"/>
</dbReference>
<dbReference type="InterPro" id="IPR013325">
    <property type="entry name" value="RNA_pol_sigma_r2"/>
</dbReference>
<feature type="compositionally biased region" description="Low complexity" evidence="6">
    <location>
        <begin position="115"/>
        <end position="124"/>
    </location>
</feature>
<proteinExistence type="inferred from homology"/>
<feature type="region of interest" description="Disordered" evidence="6">
    <location>
        <begin position="108"/>
        <end position="131"/>
    </location>
</feature>
<evidence type="ECO:0000256" key="3">
    <source>
        <dbReference type="ARBA" id="ARBA00023082"/>
    </source>
</evidence>
<evidence type="ECO:0000256" key="2">
    <source>
        <dbReference type="ARBA" id="ARBA00023015"/>
    </source>
</evidence>
<keyword evidence="3" id="KW-0731">Sigma factor</keyword>
<name>X0TYA0_9ZZZZ</name>
<keyword evidence="2" id="KW-0805">Transcription regulation</keyword>
<dbReference type="GO" id="GO:0016987">
    <property type="term" value="F:sigma factor activity"/>
    <property type="evidence" value="ECO:0007669"/>
    <property type="project" value="UniProtKB-KW"/>
</dbReference>
<dbReference type="Gene3D" id="1.10.1740.10">
    <property type="match status" value="1"/>
</dbReference>
<keyword evidence="4" id="KW-0238">DNA-binding</keyword>
<dbReference type="InterPro" id="IPR039425">
    <property type="entry name" value="RNA_pol_sigma-70-like"/>
</dbReference>
<feature type="domain" description="RNA polymerase sigma-70 region 2" evidence="7">
    <location>
        <begin position="37"/>
        <end position="102"/>
    </location>
</feature>
<dbReference type="PANTHER" id="PTHR43133">
    <property type="entry name" value="RNA POLYMERASE ECF-TYPE SIGMA FACTO"/>
    <property type="match status" value="1"/>
</dbReference>
<dbReference type="GO" id="GO:0003677">
    <property type="term" value="F:DNA binding"/>
    <property type="evidence" value="ECO:0007669"/>
    <property type="project" value="UniProtKB-KW"/>
</dbReference>
<sequence length="265" mass="30169">MAESTPAIALPNISHTRATLLNRLRDGSDLIAWEEFFGRYWSLIFAFARHRGCSEHTAEEVVQDVMLKVFEQKDLFRYDPTQGRFRSWLGTLVNNRVADFRRMPSQRVRATGGESQINQNNIQSRQTSPEADWETSFEQSLLLVLLDVVRHEMSPRAYLAFELSMMHGLPGAKVAQHTGLTRNGVYRARKRALARLRELGAAYRRDGRLGEQIKQAVRLRPDAAVERSLSARITQTMRSAQEFSYEPPSVRSEQNTPSAGECSSK</sequence>
<dbReference type="GO" id="GO:0006352">
    <property type="term" value="P:DNA-templated transcription initiation"/>
    <property type="evidence" value="ECO:0007669"/>
    <property type="project" value="InterPro"/>
</dbReference>
<accession>X0TYA0</accession>
<dbReference type="Gene3D" id="1.10.10.10">
    <property type="entry name" value="Winged helix-like DNA-binding domain superfamily/Winged helix DNA-binding domain"/>
    <property type="match status" value="1"/>
</dbReference>
<dbReference type="InterPro" id="IPR014284">
    <property type="entry name" value="RNA_pol_sigma-70_dom"/>
</dbReference>
<dbReference type="NCBIfam" id="TIGR02937">
    <property type="entry name" value="sigma70-ECF"/>
    <property type="match status" value="1"/>
</dbReference>
<comment type="similarity">
    <text evidence="1">Belongs to the sigma-70 factor family. ECF subfamily.</text>
</comment>
<keyword evidence="5" id="KW-0804">Transcription</keyword>
<protein>
    <recommendedName>
        <fullName evidence="7">RNA polymerase sigma-70 region 2 domain-containing protein</fullName>
    </recommendedName>
</protein>
<evidence type="ECO:0000256" key="4">
    <source>
        <dbReference type="ARBA" id="ARBA00023125"/>
    </source>
</evidence>
<dbReference type="EMBL" id="BARS01004627">
    <property type="protein sequence ID" value="GAF81125.1"/>
    <property type="molecule type" value="Genomic_DNA"/>
</dbReference>
<evidence type="ECO:0000256" key="6">
    <source>
        <dbReference type="SAM" id="MobiDB-lite"/>
    </source>
</evidence>
<gene>
    <name evidence="8" type="ORF">S01H1_09045</name>
</gene>
<dbReference type="AlphaFoldDB" id="X0TYA0"/>